<accession>A0A1E3SLR9</accession>
<dbReference type="STRING" id="28445.BHQ20_05190"/>
<dbReference type="Proteomes" id="UP000192739">
    <property type="component" value="Unassembled WGS sequence"/>
</dbReference>
<keyword evidence="7" id="KW-0472">Membrane</keyword>
<dbReference type="RefSeq" id="WP_069418055.1">
    <property type="nucleotide sequence ID" value="NZ_CBCRZH010000014.1"/>
</dbReference>
<dbReference type="AlphaFoldDB" id="A0A1E3SLR9"/>
<dbReference type="NCBIfam" id="NF008453">
    <property type="entry name" value="PRK11308.1"/>
    <property type="match status" value="2"/>
</dbReference>
<dbReference type="Gene3D" id="3.40.50.300">
    <property type="entry name" value="P-loop containing nucleotide triphosphate hydrolases"/>
    <property type="match status" value="2"/>
</dbReference>
<dbReference type="InterPro" id="IPR017871">
    <property type="entry name" value="ABC_transporter-like_CS"/>
</dbReference>
<organism evidence="9 10">
    <name type="scientific">Mycobacterium intermedium</name>
    <dbReference type="NCBI Taxonomy" id="28445"/>
    <lineage>
        <taxon>Bacteria</taxon>
        <taxon>Bacillati</taxon>
        <taxon>Actinomycetota</taxon>
        <taxon>Actinomycetes</taxon>
        <taxon>Mycobacteriales</taxon>
        <taxon>Mycobacteriaceae</taxon>
        <taxon>Mycobacterium</taxon>
        <taxon>Mycobacterium simiae complex</taxon>
    </lineage>
</organism>
<evidence type="ECO:0000256" key="4">
    <source>
        <dbReference type="ARBA" id="ARBA00022475"/>
    </source>
</evidence>
<dbReference type="PANTHER" id="PTHR43297:SF2">
    <property type="entry name" value="DIPEPTIDE TRANSPORT ATP-BINDING PROTEIN DPPD"/>
    <property type="match status" value="1"/>
</dbReference>
<dbReference type="GO" id="GO:0016887">
    <property type="term" value="F:ATP hydrolysis activity"/>
    <property type="evidence" value="ECO:0007669"/>
    <property type="project" value="InterPro"/>
</dbReference>
<feature type="domain" description="ABC transporter" evidence="8">
    <location>
        <begin position="9"/>
        <end position="258"/>
    </location>
</feature>
<name>A0A1E3SLR9_MYCIE</name>
<keyword evidence="4" id="KW-1003">Cell membrane</keyword>
<dbReference type="GO" id="GO:0005524">
    <property type="term" value="F:ATP binding"/>
    <property type="evidence" value="ECO:0007669"/>
    <property type="project" value="UniProtKB-KW"/>
</dbReference>
<dbReference type="GO" id="GO:0005886">
    <property type="term" value="C:plasma membrane"/>
    <property type="evidence" value="ECO:0007669"/>
    <property type="project" value="UniProtKB-SubCell"/>
</dbReference>
<gene>
    <name evidence="9" type="ORF">BST27_24140</name>
</gene>
<keyword evidence="6 9" id="KW-0067">ATP-binding</keyword>
<dbReference type="InterPro" id="IPR003593">
    <property type="entry name" value="AAA+_ATPase"/>
</dbReference>
<dbReference type="InterPro" id="IPR003439">
    <property type="entry name" value="ABC_transporter-like_ATP-bd"/>
</dbReference>
<comment type="subcellular location">
    <subcellularLocation>
        <location evidence="1">Cell membrane</location>
        <topology evidence="1">Peripheral membrane protein</topology>
    </subcellularLocation>
</comment>
<evidence type="ECO:0000256" key="2">
    <source>
        <dbReference type="ARBA" id="ARBA00005417"/>
    </source>
</evidence>
<comment type="caution">
    <text evidence="9">The sequence shown here is derived from an EMBL/GenBank/DDBJ whole genome shotgun (WGS) entry which is preliminary data.</text>
</comment>
<dbReference type="InterPro" id="IPR050388">
    <property type="entry name" value="ABC_Ni/Peptide_Import"/>
</dbReference>
<dbReference type="NCBIfam" id="NF007739">
    <property type="entry name" value="PRK10419.1"/>
    <property type="match status" value="2"/>
</dbReference>
<proteinExistence type="inferred from homology"/>
<keyword evidence="5" id="KW-0547">Nucleotide-binding</keyword>
<dbReference type="OrthoDB" id="8036461at2"/>
<dbReference type="PROSITE" id="PS50893">
    <property type="entry name" value="ABC_TRANSPORTER_2"/>
    <property type="match status" value="2"/>
</dbReference>
<evidence type="ECO:0000256" key="1">
    <source>
        <dbReference type="ARBA" id="ARBA00004202"/>
    </source>
</evidence>
<evidence type="ECO:0000256" key="6">
    <source>
        <dbReference type="ARBA" id="ARBA00022840"/>
    </source>
</evidence>
<dbReference type="EMBL" id="MVHT01000087">
    <property type="protein sequence ID" value="ORA96805.1"/>
    <property type="molecule type" value="Genomic_DNA"/>
</dbReference>
<evidence type="ECO:0000259" key="8">
    <source>
        <dbReference type="PROSITE" id="PS50893"/>
    </source>
</evidence>
<dbReference type="PROSITE" id="PS00211">
    <property type="entry name" value="ABC_TRANSPORTER_1"/>
    <property type="match status" value="2"/>
</dbReference>
<dbReference type="InterPro" id="IPR027417">
    <property type="entry name" value="P-loop_NTPase"/>
</dbReference>
<comment type="similarity">
    <text evidence="2">Belongs to the ABC transporter superfamily.</text>
</comment>
<keyword evidence="10" id="KW-1185">Reference proteome</keyword>
<evidence type="ECO:0000313" key="9">
    <source>
        <dbReference type="EMBL" id="ORA96805.1"/>
    </source>
</evidence>
<dbReference type="SMART" id="SM00382">
    <property type="entry name" value="AAA"/>
    <property type="match status" value="2"/>
</dbReference>
<dbReference type="CDD" id="cd03257">
    <property type="entry name" value="ABC_NikE_OppD_transporters"/>
    <property type="match status" value="2"/>
</dbReference>
<dbReference type="Pfam" id="PF08352">
    <property type="entry name" value="oligo_HPY"/>
    <property type="match status" value="2"/>
</dbReference>
<dbReference type="PANTHER" id="PTHR43297">
    <property type="entry name" value="OLIGOPEPTIDE TRANSPORT ATP-BINDING PROTEIN APPD"/>
    <property type="match status" value="1"/>
</dbReference>
<dbReference type="GO" id="GO:0015833">
    <property type="term" value="P:peptide transport"/>
    <property type="evidence" value="ECO:0007669"/>
    <property type="project" value="InterPro"/>
</dbReference>
<keyword evidence="3" id="KW-0813">Transport</keyword>
<dbReference type="InterPro" id="IPR013563">
    <property type="entry name" value="Oligopep_ABC_C"/>
</dbReference>
<dbReference type="Pfam" id="PF00005">
    <property type="entry name" value="ABC_tran"/>
    <property type="match status" value="2"/>
</dbReference>
<evidence type="ECO:0000313" key="10">
    <source>
        <dbReference type="Proteomes" id="UP000192739"/>
    </source>
</evidence>
<evidence type="ECO:0000256" key="3">
    <source>
        <dbReference type="ARBA" id="ARBA00022448"/>
    </source>
</evidence>
<evidence type="ECO:0000256" key="7">
    <source>
        <dbReference type="ARBA" id="ARBA00023136"/>
    </source>
</evidence>
<evidence type="ECO:0000256" key="5">
    <source>
        <dbReference type="ARBA" id="ARBA00022741"/>
    </source>
</evidence>
<feature type="domain" description="ABC transporter" evidence="8">
    <location>
        <begin position="299"/>
        <end position="549"/>
    </location>
</feature>
<reference evidence="9 10" key="1">
    <citation type="submission" date="2017-02" db="EMBL/GenBank/DDBJ databases">
        <title>The new phylogeny of genus Mycobacterium.</title>
        <authorList>
            <person name="Tortoli E."/>
            <person name="Trovato A."/>
            <person name="Cirillo D.M."/>
        </authorList>
    </citation>
    <scope>NUCLEOTIDE SEQUENCE [LARGE SCALE GENOMIC DNA]</scope>
    <source>
        <strain evidence="9 10">DSM 44049</strain>
    </source>
</reference>
<sequence length="560" mass="60749">MSAPESPLLSVEGLEVRFGADEPVVRGVDFSVGRGETVAVVGESGSGKSTAAAAILGLLAPGGRITAGRIVFDGREIAVGGRKVDQRLLRSIRGREIGYVPQDPMTNLNPVWKVGFQIREALRANTDGRDARQRAVQLLAEAGMPDPTRQARQYPHQLSGGMCQRALIAIGLAGRPRLLIADEPTSALDVTVQRQVLDHLQRLTDELGTALLLITHDLALAAERAESVVVIRHGTVVESGPAQAILREPQHEYTQRLVDAAPSLTARDTRSAQIRSQVVAQAVEHAAEHASGSGDQYVLVVENLTKIYRESRGAPWRRTEFRAVDDVSFRVKRASTLAIVGESGSGKSTLARMVLGLLRPTSGSVLLDGVQNVNTLDRAAAFAFRRRVQPVFQNPYSSLDPMYSVFRAIEEPLRIHRVGDRKQRQQAVRELADQVALPASVLGRLPRELSGGQRQRVAIARALALRPEVLVCDEAVSALDVLVQAQILKLLTDLQASLGLTYLFISHDLAVIRQISDDVLVMRGGRVVEHASTEEVFTRPDHEYTRQLLEAIPGAGSAPG</sequence>
<protein>
    <submittedName>
        <fullName evidence="9">ABC transporter ATP-binding protein</fullName>
    </submittedName>
</protein>
<dbReference type="FunFam" id="3.40.50.300:FF:001383">
    <property type="entry name" value="Peptide ABC transporter ATP-binding protein"/>
    <property type="match status" value="1"/>
</dbReference>
<dbReference type="SUPFAM" id="SSF52540">
    <property type="entry name" value="P-loop containing nucleoside triphosphate hydrolases"/>
    <property type="match status" value="2"/>
</dbReference>